<evidence type="ECO:0000256" key="6">
    <source>
        <dbReference type="ARBA" id="ARBA00022771"/>
    </source>
</evidence>
<evidence type="ECO:0000256" key="4">
    <source>
        <dbReference type="ARBA" id="ARBA00022723"/>
    </source>
</evidence>
<reference evidence="17" key="1">
    <citation type="journal article" date="2023" name="IScience">
        <title>Live-bearing cockroach genome reveals convergent evolutionary mechanisms linked to viviparity in insects and beyond.</title>
        <authorList>
            <person name="Fouks B."/>
            <person name="Harrison M.C."/>
            <person name="Mikhailova A.A."/>
            <person name="Marchal E."/>
            <person name="English S."/>
            <person name="Carruthers M."/>
            <person name="Jennings E.C."/>
            <person name="Chiamaka E.L."/>
            <person name="Frigard R.A."/>
            <person name="Pippel M."/>
            <person name="Attardo G.M."/>
            <person name="Benoit J.B."/>
            <person name="Bornberg-Bauer E."/>
            <person name="Tobe S.S."/>
        </authorList>
    </citation>
    <scope>NUCLEOTIDE SEQUENCE</scope>
    <source>
        <strain evidence="17">Stay&amp;Tobe</strain>
    </source>
</reference>
<feature type="domain" description="BTB" evidence="15">
    <location>
        <begin position="565"/>
        <end position="630"/>
    </location>
</feature>
<dbReference type="Proteomes" id="UP001233999">
    <property type="component" value="Unassembled WGS sequence"/>
</dbReference>
<comment type="similarity">
    <text evidence="3">Belongs to the krueppel C2H2-type zinc-finger protein family.</text>
</comment>
<feature type="domain" description="C2H2-type" evidence="16">
    <location>
        <begin position="995"/>
        <end position="1022"/>
    </location>
</feature>
<keyword evidence="5" id="KW-0677">Repeat</keyword>
<dbReference type="PROSITE" id="PS50097">
    <property type="entry name" value="BTB"/>
    <property type="match status" value="1"/>
</dbReference>
<comment type="similarity">
    <text evidence="12">Belongs to the snail C2H2-type zinc-finger protein family.</text>
</comment>
<feature type="non-terminal residue" evidence="17">
    <location>
        <position position="1052"/>
    </location>
</feature>
<dbReference type="FunFam" id="3.30.160.60:FF:000097">
    <property type="entry name" value="Zinc finger protein"/>
    <property type="match status" value="1"/>
</dbReference>
<dbReference type="PROSITE" id="PS50157">
    <property type="entry name" value="ZINC_FINGER_C2H2_2"/>
    <property type="match status" value="12"/>
</dbReference>
<evidence type="ECO:0000313" key="17">
    <source>
        <dbReference type="EMBL" id="KAJ9590612.1"/>
    </source>
</evidence>
<dbReference type="EMBL" id="JASPKZ010004202">
    <property type="protein sequence ID" value="KAJ9590612.1"/>
    <property type="molecule type" value="Genomic_DNA"/>
</dbReference>
<feature type="domain" description="C2H2-type" evidence="16">
    <location>
        <begin position="1023"/>
        <end position="1050"/>
    </location>
</feature>
<dbReference type="SUPFAM" id="SSF54695">
    <property type="entry name" value="POZ domain"/>
    <property type="match status" value="1"/>
</dbReference>
<feature type="domain" description="C2H2-type" evidence="16">
    <location>
        <begin position="329"/>
        <end position="356"/>
    </location>
</feature>
<evidence type="ECO:0000256" key="1">
    <source>
        <dbReference type="ARBA" id="ARBA00003767"/>
    </source>
</evidence>
<protein>
    <submittedName>
        <fullName evidence="17">Uncharacterized protein</fullName>
    </submittedName>
</protein>
<dbReference type="InterPro" id="IPR011705">
    <property type="entry name" value="BACK"/>
</dbReference>
<keyword evidence="11" id="KW-0539">Nucleus</keyword>
<evidence type="ECO:0000256" key="11">
    <source>
        <dbReference type="ARBA" id="ARBA00023242"/>
    </source>
</evidence>
<proteinExistence type="inferred from homology"/>
<keyword evidence="10" id="KW-0804">Transcription</keyword>
<feature type="domain" description="C2H2-type" evidence="16">
    <location>
        <begin position="441"/>
        <end position="468"/>
    </location>
</feature>
<dbReference type="SMART" id="SM00355">
    <property type="entry name" value="ZnF_C2H2"/>
    <property type="match status" value="13"/>
</dbReference>
<dbReference type="FunFam" id="3.30.160.60:FF:001963">
    <property type="entry name" value="Replication initiator 1"/>
    <property type="match status" value="1"/>
</dbReference>
<accession>A0AAD8A2M8</accession>
<feature type="domain" description="C2H2-type" evidence="16">
    <location>
        <begin position="967"/>
        <end position="994"/>
    </location>
</feature>
<feature type="domain" description="C2H2-type" evidence="16">
    <location>
        <begin position="219"/>
        <end position="246"/>
    </location>
</feature>
<dbReference type="InterPro" id="IPR036236">
    <property type="entry name" value="Znf_C2H2_sf"/>
</dbReference>
<evidence type="ECO:0000259" key="15">
    <source>
        <dbReference type="PROSITE" id="PS50097"/>
    </source>
</evidence>
<dbReference type="Gene3D" id="3.30.160.60">
    <property type="entry name" value="Classic Zinc Finger"/>
    <property type="match status" value="11"/>
</dbReference>
<dbReference type="PANTHER" id="PTHR24388:SF53">
    <property type="entry name" value="CHORION TRANSCRIPTION FACTOR CF2-RELATED"/>
    <property type="match status" value="1"/>
</dbReference>
<dbReference type="SUPFAM" id="SSF57667">
    <property type="entry name" value="beta-beta-alpha zinc fingers"/>
    <property type="match status" value="7"/>
</dbReference>
<evidence type="ECO:0000259" key="16">
    <source>
        <dbReference type="PROSITE" id="PS50157"/>
    </source>
</evidence>
<evidence type="ECO:0000256" key="14">
    <source>
        <dbReference type="SAM" id="MobiDB-lite"/>
    </source>
</evidence>
<gene>
    <name evidence="17" type="ORF">L9F63_016382</name>
</gene>
<dbReference type="Pfam" id="PF00096">
    <property type="entry name" value="zf-C2H2"/>
    <property type="match status" value="7"/>
</dbReference>
<dbReference type="PANTHER" id="PTHR24388">
    <property type="entry name" value="ZINC FINGER PROTEIN"/>
    <property type="match status" value="1"/>
</dbReference>
<dbReference type="GO" id="GO:0008270">
    <property type="term" value="F:zinc ion binding"/>
    <property type="evidence" value="ECO:0007669"/>
    <property type="project" value="UniProtKB-KW"/>
</dbReference>
<reference evidence="17" key="2">
    <citation type="submission" date="2023-05" db="EMBL/GenBank/DDBJ databases">
        <authorList>
            <person name="Fouks B."/>
        </authorList>
    </citation>
    <scope>NUCLEOTIDE SEQUENCE</scope>
    <source>
        <strain evidence="17">Stay&amp;Tobe</strain>
        <tissue evidence="17">Testes</tissue>
    </source>
</reference>
<dbReference type="GO" id="GO:0000978">
    <property type="term" value="F:RNA polymerase II cis-regulatory region sequence-specific DNA binding"/>
    <property type="evidence" value="ECO:0007669"/>
    <property type="project" value="TreeGrafter"/>
</dbReference>
<feature type="domain" description="C2H2-type" evidence="16">
    <location>
        <begin position="357"/>
        <end position="384"/>
    </location>
</feature>
<dbReference type="AlphaFoldDB" id="A0AAD8A2M8"/>
<dbReference type="Pfam" id="PF00651">
    <property type="entry name" value="BTB"/>
    <property type="match status" value="1"/>
</dbReference>
<organism evidence="17 18">
    <name type="scientific">Diploptera punctata</name>
    <name type="common">Pacific beetle cockroach</name>
    <dbReference type="NCBI Taxonomy" id="6984"/>
    <lineage>
        <taxon>Eukaryota</taxon>
        <taxon>Metazoa</taxon>
        <taxon>Ecdysozoa</taxon>
        <taxon>Arthropoda</taxon>
        <taxon>Hexapoda</taxon>
        <taxon>Insecta</taxon>
        <taxon>Pterygota</taxon>
        <taxon>Neoptera</taxon>
        <taxon>Polyneoptera</taxon>
        <taxon>Dictyoptera</taxon>
        <taxon>Blattodea</taxon>
        <taxon>Blaberoidea</taxon>
        <taxon>Blaberidae</taxon>
        <taxon>Diplopterinae</taxon>
        <taxon>Diploptera</taxon>
    </lineage>
</organism>
<dbReference type="FunFam" id="3.30.160.60:FF:000446">
    <property type="entry name" value="Zinc finger protein"/>
    <property type="match status" value="2"/>
</dbReference>
<dbReference type="InterPro" id="IPR011333">
    <property type="entry name" value="SKP1/BTB/POZ_sf"/>
</dbReference>
<keyword evidence="8" id="KW-0805">Transcription regulation</keyword>
<keyword evidence="7" id="KW-0862">Zinc</keyword>
<feature type="compositionally biased region" description="Polar residues" evidence="14">
    <location>
        <begin position="188"/>
        <end position="197"/>
    </location>
</feature>
<feature type="domain" description="C2H2-type" evidence="16">
    <location>
        <begin position="301"/>
        <end position="328"/>
    </location>
</feature>
<evidence type="ECO:0000256" key="7">
    <source>
        <dbReference type="ARBA" id="ARBA00022833"/>
    </source>
</evidence>
<comment type="subcellular location">
    <subcellularLocation>
        <location evidence="2">Nucleus</location>
    </subcellularLocation>
</comment>
<keyword evidence="18" id="KW-1185">Reference proteome</keyword>
<dbReference type="GO" id="GO:0042802">
    <property type="term" value="F:identical protein binding"/>
    <property type="evidence" value="ECO:0007669"/>
    <property type="project" value="UniProtKB-ARBA"/>
</dbReference>
<dbReference type="Pfam" id="PF07707">
    <property type="entry name" value="BACK"/>
    <property type="match status" value="1"/>
</dbReference>
<keyword evidence="9" id="KW-0238">DNA-binding</keyword>
<evidence type="ECO:0000256" key="5">
    <source>
        <dbReference type="ARBA" id="ARBA00022737"/>
    </source>
</evidence>
<evidence type="ECO:0000256" key="10">
    <source>
        <dbReference type="ARBA" id="ARBA00023163"/>
    </source>
</evidence>
<dbReference type="InterPro" id="IPR050527">
    <property type="entry name" value="Snail/Krueppel_Znf"/>
</dbReference>
<dbReference type="SMART" id="SM00225">
    <property type="entry name" value="BTB"/>
    <property type="match status" value="1"/>
</dbReference>
<dbReference type="FunFam" id="3.30.160.60:FF:000508">
    <property type="entry name" value="Myeloid zinc finger 1"/>
    <property type="match status" value="1"/>
</dbReference>
<dbReference type="PROSITE" id="PS00028">
    <property type="entry name" value="ZINC_FINGER_C2H2_1"/>
    <property type="match status" value="12"/>
</dbReference>
<dbReference type="Gene3D" id="1.25.40.420">
    <property type="match status" value="1"/>
</dbReference>
<dbReference type="GO" id="GO:0000981">
    <property type="term" value="F:DNA-binding transcription factor activity, RNA polymerase II-specific"/>
    <property type="evidence" value="ECO:0007669"/>
    <property type="project" value="TreeGrafter"/>
</dbReference>
<evidence type="ECO:0000256" key="2">
    <source>
        <dbReference type="ARBA" id="ARBA00004123"/>
    </source>
</evidence>
<feature type="domain" description="C2H2-type" evidence="16">
    <location>
        <begin position="385"/>
        <end position="412"/>
    </location>
</feature>
<dbReference type="FunFam" id="3.30.160.60:FF:002343">
    <property type="entry name" value="Zinc finger protein 33A"/>
    <property type="match status" value="1"/>
</dbReference>
<keyword evidence="4" id="KW-0479">Metal-binding</keyword>
<dbReference type="Gene3D" id="3.30.710.10">
    <property type="entry name" value="Potassium Channel Kv1.1, Chain A"/>
    <property type="match status" value="1"/>
</dbReference>
<feature type="domain" description="C2H2-type" evidence="16">
    <location>
        <begin position="273"/>
        <end position="300"/>
    </location>
</feature>
<comment type="function">
    <text evidence="1">May be involved in transcriptional regulation.</text>
</comment>
<comment type="caution">
    <text evidence="17">The sequence shown here is derived from an EMBL/GenBank/DDBJ whole genome shotgun (WGS) entry which is preliminary data.</text>
</comment>
<feature type="domain" description="C2H2-type" evidence="16">
    <location>
        <begin position="245"/>
        <end position="272"/>
    </location>
</feature>
<dbReference type="SMART" id="SM00875">
    <property type="entry name" value="BACK"/>
    <property type="match status" value="1"/>
</dbReference>
<dbReference type="InterPro" id="IPR000210">
    <property type="entry name" value="BTB/POZ_dom"/>
</dbReference>
<keyword evidence="6 13" id="KW-0863">Zinc-finger</keyword>
<evidence type="ECO:0000313" key="18">
    <source>
        <dbReference type="Proteomes" id="UP001233999"/>
    </source>
</evidence>
<dbReference type="FunFam" id="3.30.160.60:FF:000012">
    <property type="entry name" value="RB-associated KRAB zinc finger protein-like"/>
    <property type="match status" value="1"/>
</dbReference>
<feature type="domain" description="C2H2-type" evidence="16">
    <location>
        <begin position="413"/>
        <end position="440"/>
    </location>
</feature>
<evidence type="ECO:0000256" key="9">
    <source>
        <dbReference type="ARBA" id="ARBA00023125"/>
    </source>
</evidence>
<sequence>MVHVMDADEKLQAVQYWNAISEKLQEIVNHSVDDLTTLAFQMEGEKVPDYIDATQLVTLGMAPAFMARYITEGDAATTQIRQAKTYKHVNGHLIVTDSSLASLDILHPHVTLEVNTGISEQQVAVEEIAMTVEEEEISVNEAKQENRRNIARCRRRLYTLSNVGDEGRDVDNDDDDGNTVHLMITANTQTSPKNENLAQKRRNRGKKSDQNCKKDPIKYVCEYCQRPFASPSQLAVHLWTHTKPYACTDCEARFSTKGNLIVHGRRHSGEKPYSCTNCNAKFSTKGNLKRHLKSHSGEKPWQCMQCGSRFTEKKSLKVHMRRHTGERPYKCTVCWKSFSQSSILQSHMAMHLNQRTHLCKQCGKSFRQKSQLRLHEQRHAGLRKYQCSLCAFKFLTKGDMERHKRVHTGERPFVCEACGKTFTRQQSLNEHRNRHYGLKPYQCKYCKKDFVEMSACYKHIKSHERSKSIQLSALDLCSKELGKRMANVHETSSNTRSAEEQKSTNNRMRVIQRIPKVSTDYYKNVHVSVQTNSSQPNNPMNFTENQHGNVVLEKLKTQREDGRFCDVTLYIEGKQFQAHRNVLASCSPYFDSVLKMHRTVKEHLTVTCQNSEIFQCLLNYMYTGSVVIDKNNVTELLRLANHFLVSKLKSYCAEYLDRYLDISNCLSVKEMAEKYNMPSLLKAATLFVQVHLSKVIQQDEILSCSLPKIEAFLTDKAWTVPQNAILSLITRWINHDIRSREHHMKTLLTFVDWNTLDGAVITTHIDCEPLYSASELSLFSILQALVNNNLLFPKYQSIYQVLQNKFSQYMFDFSGINAEHPTLQASSISLSSTMTPSIIKLSDSNHDLPRDSQINGINEEKVDKCDTCLSIPKTRLKRRLILRRSHRRGKQKFFGTRPGTRLAALKAALVARRSKTLQMRNDADNDEDSSGNLPQDGLKCHLCSHVARGTSRLEQHLSLVHEKDVTYKCGICGFICQWNNDYHSHMKTHFPGPPFKCDSCDYSCEQLQHLLTHRMKHSDERPFRCDQCGYRCRTRPNLLVHLRCHSGDRPYK</sequence>
<name>A0AAD8A2M8_DIPPU</name>
<evidence type="ECO:0000256" key="8">
    <source>
        <dbReference type="ARBA" id="ARBA00023015"/>
    </source>
</evidence>
<evidence type="ECO:0000256" key="3">
    <source>
        <dbReference type="ARBA" id="ARBA00006991"/>
    </source>
</evidence>
<dbReference type="GO" id="GO:0005634">
    <property type="term" value="C:nucleus"/>
    <property type="evidence" value="ECO:0007669"/>
    <property type="project" value="UniProtKB-SubCell"/>
</dbReference>
<dbReference type="InterPro" id="IPR013087">
    <property type="entry name" value="Znf_C2H2_type"/>
</dbReference>
<feature type="region of interest" description="Disordered" evidence="14">
    <location>
        <begin position="188"/>
        <end position="211"/>
    </location>
</feature>
<evidence type="ECO:0000256" key="13">
    <source>
        <dbReference type="PROSITE-ProRule" id="PRU00042"/>
    </source>
</evidence>
<evidence type="ECO:0000256" key="12">
    <source>
        <dbReference type="ARBA" id="ARBA00037948"/>
    </source>
</evidence>